<feature type="domain" description="CAAX prenyl protease 2/Lysostaphin resistance protein A-like" evidence="3">
    <location>
        <begin position="109"/>
        <end position="211"/>
    </location>
</feature>
<feature type="transmembrane region" description="Helical" evidence="2">
    <location>
        <begin position="46"/>
        <end position="66"/>
    </location>
</feature>
<sequence length="260" mass="29544">MILMMIHTRRSWQERLLAAIVLLLGYLYLLWVLRDSPQSISTTAQLGYALMTLIIAYWEIGTFKIVNHRLALSNDLKIWLALVGSTIVGMLLLESWPETVMATLTSRGLLWNTMIALSTGIFEETITRGLLFSVFLQAGHRHQWRLKFTQATIFSSLIFGTLHLTNLGPGNVESVLQQVFYTFVLGVLLSILRVTTNTLFWPIGLHFLIDWQPDIATSQGPPSADWWVIGTIFSVILIVGLIYLIKFDRADERRQVSLSH</sequence>
<dbReference type="Pfam" id="PF02517">
    <property type="entry name" value="Rce1-like"/>
    <property type="match status" value="1"/>
</dbReference>
<keyword evidence="4" id="KW-0645">Protease</keyword>
<accession>A0A0R1YLP9</accession>
<evidence type="ECO:0000313" key="4">
    <source>
        <dbReference type="EMBL" id="KRM43039.1"/>
    </source>
</evidence>
<keyword evidence="2" id="KW-0812">Transmembrane</keyword>
<keyword evidence="2" id="KW-0472">Membrane</keyword>
<protein>
    <submittedName>
        <fullName evidence="4">CAAX amino terminal protease family protein</fullName>
    </submittedName>
</protein>
<gene>
    <name evidence="4" type="ORF">FD47_GL001696</name>
</gene>
<keyword evidence="2" id="KW-1133">Transmembrane helix</keyword>
<feature type="transmembrane region" description="Helical" evidence="2">
    <location>
        <begin position="16"/>
        <end position="34"/>
    </location>
</feature>
<feature type="transmembrane region" description="Helical" evidence="2">
    <location>
        <begin position="179"/>
        <end position="204"/>
    </location>
</feature>
<feature type="transmembrane region" description="Helical" evidence="2">
    <location>
        <begin position="224"/>
        <end position="245"/>
    </location>
</feature>
<dbReference type="GO" id="GO:0080120">
    <property type="term" value="P:CAAX-box protein maturation"/>
    <property type="evidence" value="ECO:0007669"/>
    <property type="project" value="UniProtKB-ARBA"/>
</dbReference>
<dbReference type="GO" id="GO:0004175">
    <property type="term" value="F:endopeptidase activity"/>
    <property type="evidence" value="ECO:0007669"/>
    <property type="project" value="UniProtKB-ARBA"/>
</dbReference>
<feature type="transmembrane region" description="Helical" evidence="2">
    <location>
        <begin position="148"/>
        <end position="167"/>
    </location>
</feature>
<evidence type="ECO:0000313" key="5">
    <source>
        <dbReference type="Proteomes" id="UP000051010"/>
    </source>
</evidence>
<organism evidence="4 5">
    <name type="scientific">Lentilactobacillus parafarraginis DSM 18390 = JCM 14109</name>
    <dbReference type="NCBI Taxonomy" id="1423786"/>
    <lineage>
        <taxon>Bacteria</taxon>
        <taxon>Bacillati</taxon>
        <taxon>Bacillota</taxon>
        <taxon>Bacilli</taxon>
        <taxon>Lactobacillales</taxon>
        <taxon>Lactobacillaceae</taxon>
        <taxon>Lentilactobacillus</taxon>
    </lineage>
</organism>
<dbReference type="InterPro" id="IPR003675">
    <property type="entry name" value="Rce1/LyrA-like_dom"/>
</dbReference>
<dbReference type="AlphaFoldDB" id="A0A0R1YLP9"/>
<reference evidence="4 5" key="1">
    <citation type="journal article" date="2015" name="Genome Announc.">
        <title>Expanding the biotechnology potential of lactobacilli through comparative genomics of 213 strains and associated genera.</title>
        <authorList>
            <person name="Sun Z."/>
            <person name="Harris H.M."/>
            <person name="McCann A."/>
            <person name="Guo C."/>
            <person name="Argimon S."/>
            <person name="Zhang W."/>
            <person name="Yang X."/>
            <person name="Jeffery I.B."/>
            <person name="Cooney J.C."/>
            <person name="Kagawa T.F."/>
            <person name="Liu W."/>
            <person name="Song Y."/>
            <person name="Salvetti E."/>
            <person name="Wrobel A."/>
            <person name="Rasinkangas P."/>
            <person name="Parkhill J."/>
            <person name="Rea M.C."/>
            <person name="O'Sullivan O."/>
            <person name="Ritari J."/>
            <person name="Douillard F.P."/>
            <person name="Paul Ross R."/>
            <person name="Yang R."/>
            <person name="Briner A.E."/>
            <person name="Felis G.E."/>
            <person name="de Vos W.M."/>
            <person name="Barrangou R."/>
            <person name="Klaenhammer T.R."/>
            <person name="Caufield P.W."/>
            <person name="Cui Y."/>
            <person name="Zhang H."/>
            <person name="O'Toole P.W."/>
        </authorList>
    </citation>
    <scope>NUCLEOTIDE SEQUENCE [LARGE SCALE GENOMIC DNA]</scope>
    <source>
        <strain evidence="4 5">DSM 18390</strain>
    </source>
</reference>
<evidence type="ECO:0000256" key="1">
    <source>
        <dbReference type="ARBA" id="ARBA00009067"/>
    </source>
</evidence>
<comment type="similarity">
    <text evidence="1">Belongs to the UPF0177 family.</text>
</comment>
<keyword evidence="4" id="KW-0378">Hydrolase</keyword>
<evidence type="ECO:0000256" key="2">
    <source>
        <dbReference type="SAM" id="Phobius"/>
    </source>
</evidence>
<evidence type="ECO:0000259" key="3">
    <source>
        <dbReference type="Pfam" id="PF02517"/>
    </source>
</evidence>
<comment type="caution">
    <text evidence="4">The sequence shown here is derived from an EMBL/GenBank/DDBJ whole genome shotgun (WGS) entry which is preliminary data.</text>
</comment>
<dbReference type="GO" id="GO:0006508">
    <property type="term" value="P:proteolysis"/>
    <property type="evidence" value="ECO:0007669"/>
    <property type="project" value="UniProtKB-KW"/>
</dbReference>
<dbReference type="PATRIC" id="fig|1423786.4.peg.1802"/>
<feature type="transmembrane region" description="Helical" evidence="2">
    <location>
        <begin position="78"/>
        <end position="96"/>
    </location>
</feature>
<name>A0A0R1YLP9_9LACO</name>
<dbReference type="EMBL" id="AZFZ01000039">
    <property type="protein sequence ID" value="KRM43039.1"/>
    <property type="molecule type" value="Genomic_DNA"/>
</dbReference>
<proteinExistence type="inferred from homology"/>
<dbReference type="Proteomes" id="UP000051010">
    <property type="component" value="Unassembled WGS sequence"/>
</dbReference>